<feature type="region of interest" description="Disordered" evidence="1">
    <location>
        <begin position="21"/>
        <end position="40"/>
    </location>
</feature>
<feature type="region of interest" description="Disordered" evidence="1">
    <location>
        <begin position="285"/>
        <end position="325"/>
    </location>
</feature>
<dbReference type="SMR" id="A0A0W0CKR6"/>
<dbReference type="AlphaFoldDB" id="A0A0W0CKR6"/>
<sequence length="525" mass="59068">MTKDAEVEEFLKRVEDLDGKINKPPIVKKKPQHLSTTPIENDDTLDGNLVYKSAFNYEKSFGSKKPVGVIGLDKEDDRKFLVSEEDYKLLQKIKMEQQQQHLSERHHRHIEPVRHIIPDRHSKPIFHNEPVIVREESEDEAPPLPSRNRASSENVVKSTTSAPPLLPRRRYKDDITAKKLDVVSDNVNSSNKIKEMSSISDKNKSKPPLPEKKTFLKSLEDNKLTTSNYKDQDKGPELKPTRNVDFLESVQLKSPPQSPSKMKTIEEKHFKLNSPKKDGFIVSVLSSEENSRSSLSEKPSNEGNYHLSGGLTTKAEKKKPVVPPKKDIKLKDIELEKVDKTGKGGDGKQIEPEFQKIVLNKRTPPPVSKRKPSIPEALLKAQNLSKNTENKKSVAQSKESIDMLPKLNKKGPPVPQRKVSMPEALKKLESMKNKNSTTENVQKDNGEESEISDSEPESINNKLESVLKRANTSGQIGSKHIGHLPPRAATTGDLLSKKEPHTTQSLSHPNKSRSRGPKRKLPTKI</sequence>
<proteinExistence type="predicted"/>
<feature type="region of interest" description="Disordered" evidence="1">
    <location>
        <begin position="98"/>
        <end position="262"/>
    </location>
</feature>
<dbReference type="EMBL" id="LLZZ01000113">
    <property type="protein sequence ID" value="KTB05454.1"/>
    <property type="molecule type" value="Genomic_DNA"/>
</dbReference>
<feature type="compositionally biased region" description="Low complexity" evidence="1">
    <location>
        <begin position="285"/>
        <end position="297"/>
    </location>
</feature>
<feature type="compositionally biased region" description="Basic and acidic residues" evidence="1">
    <location>
        <begin position="230"/>
        <end position="242"/>
    </location>
</feature>
<dbReference type="Proteomes" id="UP000054886">
    <property type="component" value="Unassembled WGS sequence"/>
</dbReference>
<reference evidence="2 3" key="1">
    <citation type="submission" date="2015-10" db="EMBL/GenBank/DDBJ databases">
        <title>Draft genomes sequences of Candida glabrata isolates 1A, 1B, 2A, 2B, 3A and 3B.</title>
        <authorList>
            <person name="Haavelsrud O.E."/>
            <person name="Gaustad P."/>
        </authorList>
    </citation>
    <scope>NUCLEOTIDE SEQUENCE [LARGE SCALE GENOMIC DNA]</scope>
    <source>
        <strain evidence="2">910700640</strain>
    </source>
</reference>
<feature type="compositionally biased region" description="Polar residues" evidence="1">
    <location>
        <begin position="148"/>
        <end position="162"/>
    </location>
</feature>
<feature type="compositionally biased region" description="Basic and acidic residues" evidence="1">
    <location>
        <begin position="171"/>
        <end position="182"/>
    </location>
</feature>
<gene>
    <name evidence="2" type="ORF">AO440_002614</name>
</gene>
<accession>A0A0W0CKR6</accession>
<feature type="compositionally biased region" description="Polar residues" evidence="1">
    <location>
        <begin position="382"/>
        <end position="398"/>
    </location>
</feature>
<feature type="region of interest" description="Disordered" evidence="1">
    <location>
        <begin position="339"/>
        <end position="525"/>
    </location>
</feature>
<feature type="compositionally biased region" description="Polar residues" evidence="1">
    <location>
        <begin position="251"/>
        <end position="261"/>
    </location>
</feature>
<evidence type="ECO:0000256" key="1">
    <source>
        <dbReference type="SAM" id="MobiDB-lite"/>
    </source>
</evidence>
<feature type="compositionally biased region" description="Basic and acidic residues" evidence="1">
    <location>
        <begin position="110"/>
        <end position="122"/>
    </location>
</feature>
<dbReference type="VEuPathDB" id="FungiDB:GVI51_I06237"/>
<evidence type="ECO:0000313" key="3">
    <source>
        <dbReference type="Proteomes" id="UP000054886"/>
    </source>
</evidence>
<feature type="compositionally biased region" description="Basic and acidic residues" evidence="1">
    <location>
        <begin position="201"/>
        <end position="223"/>
    </location>
</feature>
<dbReference type="PhylomeDB" id="A0A0W0CKR6"/>
<feature type="compositionally biased region" description="Basic residues" evidence="1">
    <location>
        <begin position="510"/>
        <end position="525"/>
    </location>
</feature>
<protein>
    <submittedName>
        <fullName evidence="2">Protein BSP1</fullName>
    </submittedName>
</protein>
<dbReference type="VEuPathDB" id="FungiDB:GWK60_I01903"/>
<name>A0A0W0CKR6_CANGB</name>
<feature type="compositionally biased region" description="Basic and acidic residues" evidence="1">
    <location>
        <begin position="314"/>
        <end position="325"/>
    </location>
</feature>
<dbReference type="VEuPathDB" id="FungiDB:CAGL0I06446g"/>
<feature type="compositionally biased region" description="Acidic residues" evidence="1">
    <location>
        <begin position="447"/>
        <end position="456"/>
    </location>
</feature>
<evidence type="ECO:0000313" key="2">
    <source>
        <dbReference type="EMBL" id="KTB05454.1"/>
    </source>
</evidence>
<comment type="caution">
    <text evidence="2">The sequence shown here is derived from an EMBL/GenBank/DDBJ whole genome shotgun (WGS) entry which is preliminary data.</text>
</comment>
<dbReference type="VEuPathDB" id="FungiDB:B1J91_I06446g"/>
<dbReference type="OMA" id="SAYNYEM"/>
<organism evidence="2 3">
    <name type="scientific">Candida glabrata</name>
    <name type="common">Yeast</name>
    <name type="synonym">Torulopsis glabrata</name>
    <dbReference type="NCBI Taxonomy" id="5478"/>
    <lineage>
        <taxon>Eukaryota</taxon>
        <taxon>Fungi</taxon>
        <taxon>Dikarya</taxon>
        <taxon>Ascomycota</taxon>
        <taxon>Saccharomycotina</taxon>
        <taxon>Saccharomycetes</taxon>
        <taxon>Saccharomycetales</taxon>
        <taxon>Saccharomycetaceae</taxon>
        <taxon>Nakaseomyces</taxon>
    </lineage>
</organism>
<feature type="compositionally biased region" description="Basic and acidic residues" evidence="1">
    <location>
        <begin position="339"/>
        <end position="354"/>
    </location>
</feature>